<dbReference type="EMBL" id="JARKNE010000010">
    <property type="protein sequence ID" value="KAK5795593.1"/>
    <property type="molecule type" value="Genomic_DNA"/>
</dbReference>
<dbReference type="Proteomes" id="UP001358586">
    <property type="component" value="Chromosome 10"/>
</dbReference>
<feature type="region of interest" description="Disordered" evidence="1">
    <location>
        <begin position="1"/>
        <end position="39"/>
    </location>
</feature>
<protein>
    <submittedName>
        <fullName evidence="2">Uncharacterized protein</fullName>
    </submittedName>
</protein>
<comment type="caution">
    <text evidence="2">The sequence shown here is derived from an EMBL/GenBank/DDBJ whole genome shotgun (WGS) entry which is preliminary data.</text>
</comment>
<keyword evidence="3" id="KW-1185">Reference proteome</keyword>
<gene>
    <name evidence="2" type="ORF">PVK06_036863</name>
</gene>
<reference evidence="2 3" key="1">
    <citation type="submission" date="2023-03" db="EMBL/GenBank/DDBJ databases">
        <title>WGS of Gossypium arboreum.</title>
        <authorList>
            <person name="Yu D."/>
        </authorList>
    </citation>
    <scope>NUCLEOTIDE SEQUENCE [LARGE SCALE GENOMIC DNA]</scope>
    <source>
        <tissue evidence="2">Leaf</tissue>
    </source>
</reference>
<evidence type="ECO:0000313" key="2">
    <source>
        <dbReference type="EMBL" id="KAK5795593.1"/>
    </source>
</evidence>
<organism evidence="2 3">
    <name type="scientific">Gossypium arboreum</name>
    <name type="common">Tree cotton</name>
    <name type="synonym">Gossypium nanking</name>
    <dbReference type="NCBI Taxonomy" id="29729"/>
    <lineage>
        <taxon>Eukaryota</taxon>
        <taxon>Viridiplantae</taxon>
        <taxon>Streptophyta</taxon>
        <taxon>Embryophyta</taxon>
        <taxon>Tracheophyta</taxon>
        <taxon>Spermatophyta</taxon>
        <taxon>Magnoliopsida</taxon>
        <taxon>eudicotyledons</taxon>
        <taxon>Gunneridae</taxon>
        <taxon>Pentapetalae</taxon>
        <taxon>rosids</taxon>
        <taxon>malvids</taxon>
        <taxon>Malvales</taxon>
        <taxon>Malvaceae</taxon>
        <taxon>Malvoideae</taxon>
        <taxon>Gossypium</taxon>
    </lineage>
</organism>
<feature type="compositionally biased region" description="Polar residues" evidence="1">
    <location>
        <begin position="1"/>
        <end position="12"/>
    </location>
</feature>
<name>A0ABR0NKQ3_GOSAR</name>
<accession>A0ABR0NKQ3</accession>
<evidence type="ECO:0000256" key="1">
    <source>
        <dbReference type="SAM" id="MobiDB-lite"/>
    </source>
</evidence>
<sequence length="54" mass="6141">METSFSFGNRSQQRGRDSDGRLQASGVRGMEGRMSLTHGERNHMHFGNLAFLER</sequence>
<evidence type="ECO:0000313" key="3">
    <source>
        <dbReference type="Proteomes" id="UP001358586"/>
    </source>
</evidence>
<proteinExistence type="predicted"/>